<accession>A0ABD3PC17</accession>
<sequence>MILLLNLALVILCPNLNCSATAQPRPSAAFATSLPRAGIKLDTSDNDNSITSNDENDDGRLAKEVDVAIIGAGIGGLCAGAILNTLYDKKVGIFESHNHPGGCAHAFERRADNGITFTFDSGPTIVLGCSKEPFNPLQQVLRAVGVDGDVEWIPYDGWGMVEHPNDQDLEKRWKLTVGPNYFEEGPLRTFASNPTALEEFNALCEVTKPLVVGAATIPAMAMRPGPTSLVPLLRYLPSLLSIISNGVDVSTGPFAPFMNGPIFKVTDKWLRDWLDALAFSLSGLPAERTSAASMAYVLFDMHREGAALDYPKGGLGEVIKALVRGVEQKSRRNVKLGSKVHLRQHVESIEFNAAGNRAIGLNVRKGGGGTVFVKAKEGVICNAPIWSLRKLIKNEGALRQLDGGNVMPAQHTDLREPNQSWLIAKNPNPIGRTSFIRPRPDQSTNTAKSTNNLLAKCDAAEMTGSFLHLHVALDAKDLDLNLLEPHYTVMDRGLEGDSNSIEGVEDGPCGEMNMIAVSNPCVLDRTLAPEGYMVMHAYGAGNEPYDIWKASTDNTAASKVSASKTLNSGVRYQSPTYDALKDARASPLWRAIESIIPDARNRTVLALVGSPLTHERYLRRPYGTYGAAFEDCLKDGSTSIPNLILAGDGVFPGIGIPAVALSGASAANGMVGVVNQWLCMDELKSRGVIE</sequence>
<dbReference type="InterPro" id="IPR045892">
    <property type="entry name" value="CrtISO-like"/>
</dbReference>
<feature type="signal peptide" evidence="1">
    <location>
        <begin position="1"/>
        <end position="22"/>
    </location>
</feature>
<dbReference type="SUPFAM" id="SSF51905">
    <property type="entry name" value="FAD/NAD(P)-binding domain"/>
    <property type="match status" value="1"/>
</dbReference>
<dbReference type="PANTHER" id="PTHR46313">
    <property type="match status" value="1"/>
</dbReference>
<evidence type="ECO:0000313" key="2">
    <source>
        <dbReference type="EMBL" id="KAL3785279.1"/>
    </source>
</evidence>
<dbReference type="AlphaFoldDB" id="A0ABD3PC17"/>
<evidence type="ECO:0008006" key="4">
    <source>
        <dbReference type="Google" id="ProtNLM"/>
    </source>
</evidence>
<protein>
    <recommendedName>
        <fullName evidence="4">Amine oxidase domain-containing protein</fullName>
    </recommendedName>
</protein>
<organism evidence="2 3">
    <name type="scientific">Stephanodiscus triporus</name>
    <dbReference type="NCBI Taxonomy" id="2934178"/>
    <lineage>
        <taxon>Eukaryota</taxon>
        <taxon>Sar</taxon>
        <taxon>Stramenopiles</taxon>
        <taxon>Ochrophyta</taxon>
        <taxon>Bacillariophyta</taxon>
        <taxon>Coscinodiscophyceae</taxon>
        <taxon>Thalassiosirophycidae</taxon>
        <taxon>Stephanodiscales</taxon>
        <taxon>Stephanodiscaceae</taxon>
        <taxon>Stephanodiscus</taxon>
    </lineage>
</organism>
<dbReference type="EMBL" id="JALLAZ020000896">
    <property type="protein sequence ID" value="KAL3785279.1"/>
    <property type="molecule type" value="Genomic_DNA"/>
</dbReference>
<dbReference type="Gene3D" id="3.50.50.60">
    <property type="entry name" value="FAD/NAD(P)-binding domain"/>
    <property type="match status" value="1"/>
</dbReference>
<gene>
    <name evidence="2" type="ORF">ACHAW5_008293</name>
</gene>
<comment type="caution">
    <text evidence="2">The sequence shown here is derived from an EMBL/GenBank/DDBJ whole genome shotgun (WGS) entry which is preliminary data.</text>
</comment>
<feature type="chain" id="PRO_5044754991" description="Amine oxidase domain-containing protein" evidence="1">
    <location>
        <begin position="23"/>
        <end position="690"/>
    </location>
</feature>
<dbReference type="Pfam" id="PF13450">
    <property type="entry name" value="NAD_binding_8"/>
    <property type="match status" value="1"/>
</dbReference>
<evidence type="ECO:0000313" key="3">
    <source>
        <dbReference type="Proteomes" id="UP001530315"/>
    </source>
</evidence>
<dbReference type="Proteomes" id="UP001530315">
    <property type="component" value="Unassembled WGS sequence"/>
</dbReference>
<dbReference type="PANTHER" id="PTHR46313:SF3">
    <property type="entry name" value="PROLYCOPENE ISOMERASE, CHLOROPLASTIC"/>
    <property type="match status" value="1"/>
</dbReference>
<keyword evidence="3" id="KW-1185">Reference proteome</keyword>
<dbReference type="InterPro" id="IPR036188">
    <property type="entry name" value="FAD/NAD-bd_sf"/>
</dbReference>
<evidence type="ECO:0000256" key="1">
    <source>
        <dbReference type="SAM" id="SignalP"/>
    </source>
</evidence>
<reference evidence="2 3" key="1">
    <citation type="submission" date="2024-10" db="EMBL/GenBank/DDBJ databases">
        <title>Updated reference genomes for cyclostephanoid diatoms.</title>
        <authorList>
            <person name="Roberts W.R."/>
            <person name="Alverson A.J."/>
        </authorList>
    </citation>
    <scope>NUCLEOTIDE SEQUENCE [LARGE SCALE GENOMIC DNA]</scope>
    <source>
        <strain evidence="2 3">AJA276-08</strain>
    </source>
</reference>
<proteinExistence type="predicted"/>
<keyword evidence="1" id="KW-0732">Signal</keyword>
<name>A0ABD3PC17_9STRA</name>